<gene>
    <name evidence="2" type="ORF">QN277_007073</name>
</gene>
<accession>A0AAE1JTT3</accession>
<dbReference type="AlphaFoldDB" id="A0AAE1JTT3"/>
<dbReference type="PANTHER" id="PTHR47076">
    <property type="entry name" value="NHL DOMAIN PROTEIN"/>
    <property type="match status" value="1"/>
</dbReference>
<evidence type="ECO:0000313" key="2">
    <source>
        <dbReference type="EMBL" id="KAK4257495.1"/>
    </source>
</evidence>
<evidence type="ECO:0000256" key="1">
    <source>
        <dbReference type="SAM" id="MobiDB-lite"/>
    </source>
</evidence>
<dbReference type="PANTHER" id="PTHR47076:SF1">
    <property type="entry name" value="NHL DOMAIN PROTEIN"/>
    <property type="match status" value="1"/>
</dbReference>
<protein>
    <recommendedName>
        <fullName evidence="4">Stress induced protein</fullName>
    </recommendedName>
</protein>
<name>A0AAE1JTT3_9FABA</name>
<comment type="caution">
    <text evidence="2">The sequence shown here is derived from an EMBL/GenBank/DDBJ whole genome shotgun (WGS) entry which is preliminary data.</text>
</comment>
<evidence type="ECO:0000313" key="3">
    <source>
        <dbReference type="Proteomes" id="UP001293593"/>
    </source>
</evidence>
<keyword evidence="3" id="KW-1185">Reference proteome</keyword>
<evidence type="ECO:0008006" key="4">
    <source>
        <dbReference type="Google" id="ProtNLM"/>
    </source>
</evidence>
<organism evidence="2 3">
    <name type="scientific">Acacia crassicarpa</name>
    <name type="common">northern wattle</name>
    <dbReference type="NCBI Taxonomy" id="499986"/>
    <lineage>
        <taxon>Eukaryota</taxon>
        <taxon>Viridiplantae</taxon>
        <taxon>Streptophyta</taxon>
        <taxon>Embryophyta</taxon>
        <taxon>Tracheophyta</taxon>
        <taxon>Spermatophyta</taxon>
        <taxon>Magnoliopsida</taxon>
        <taxon>eudicotyledons</taxon>
        <taxon>Gunneridae</taxon>
        <taxon>Pentapetalae</taxon>
        <taxon>rosids</taxon>
        <taxon>fabids</taxon>
        <taxon>Fabales</taxon>
        <taxon>Fabaceae</taxon>
        <taxon>Caesalpinioideae</taxon>
        <taxon>mimosoid clade</taxon>
        <taxon>Acacieae</taxon>
        <taxon>Acacia</taxon>
    </lineage>
</organism>
<dbReference type="EMBL" id="JAWXYG010000012">
    <property type="protein sequence ID" value="KAK4257495.1"/>
    <property type="molecule type" value="Genomic_DNA"/>
</dbReference>
<reference evidence="2" key="1">
    <citation type="submission" date="2023-10" db="EMBL/GenBank/DDBJ databases">
        <title>Chromosome-level genome of the transformable northern wattle, Acacia crassicarpa.</title>
        <authorList>
            <person name="Massaro I."/>
            <person name="Sinha N.R."/>
            <person name="Poethig S."/>
            <person name="Leichty A.R."/>
        </authorList>
    </citation>
    <scope>NUCLEOTIDE SEQUENCE</scope>
    <source>
        <strain evidence="2">Acra3RX</strain>
        <tissue evidence="2">Leaf</tissue>
    </source>
</reference>
<dbReference type="Proteomes" id="UP001293593">
    <property type="component" value="Unassembled WGS sequence"/>
</dbReference>
<sequence length="133" mass="15237">MASLEGQPLVQRHHDDDVDDHLRDLEDTSSSWCGGCFRWRGSSGGGGGERESWVAEKFRKVKEFSEVVAGPKWKTFIRKISAYFNGKRHNQTRFHYDQHSYALNFNNSDDDLDLPPSFSSRFTVPRPQPQSSS</sequence>
<proteinExistence type="predicted"/>
<feature type="region of interest" description="Disordered" evidence="1">
    <location>
        <begin position="112"/>
        <end position="133"/>
    </location>
</feature>